<proteinExistence type="predicted"/>
<keyword evidence="1" id="KW-0732">Signal</keyword>
<protein>
    <submittedName>
        <fullName evidence="3">Activin_recp domain-containing protein</fullName>
    </submittedName>
</protein>
<dbReference type="PROSITE" id="PS51257">
    <property type="entry name" value="PROKAR_LIPOPROTEIN"/>
    <property type="match status" value="1"/>
</dbReference>
<sequence length="105" mass="12196">MYLNTFKIFFIFSILFAFYNGNAIGSSCHFFASPTGEWYSVNELITRHDQDFCFIKTDRPGDQIGVFGGTTFHCPNPQRSCRFQNLRTDAYCCCKENLCNLYKLK</sequence>
<name>A0A0N4ZJN8_PARTI</name>
<evidence type="ECO:0000313" key="3">
    <source>
        <dbReference type="WBParaSite" id="PTRK_0000827000.1"/>
    </source>
</evidence>
<evidence type="ECO:0000256" key="1">
    <source>
        <dbReference type="SAM" id="SignalP"/>
    </source>
</evidence>
<feature type="chain" id="PRO_5005891805" evidence="1">
    <location>
        <begin position="24"/>
        <end position="105"/>
    </location>
</feature>
<keyword evidence="2" id="KW-1185">Reference proteome</keyword>
<reference evidence="3" key="1">
    <citation type="submission" date="2017-02" db="UniProtKB">
        <authorList>
            <consortium name="WormBaseParasite"/>
        </authorList>
    </citation>
    <scope>IDENTIFICATION</scope>
</reference>
<evidence type="ECO:0000313" key="2">
    <source>
        <dbReference type="Proteomes" id="UP000038045"/>
    </source>
</evidence>
<dbReference type="AlphaFoldDB" id="A0A0N4ZJN8"/>
<dbReference type="WBParaSite" id="PTRK_0000827000.1">
    <property type="protein sequence ID" value="PTRK_0000827000.1"/>
    <property type="gene ID" value="PTRK_0000827000"/>
</dbReference>
<feature type="signal peptide" evidence="1">
    <location>
        <begin position="1"/>
        <end position="23"/>
    </location>
</feature>
<accession>A0A0N4ZJN8</accession>
<organism evidence="2 3">
    <name type="scientific">Parastrongyloides trichosuri</name>
    <name type="common">Possum-specific nematode worm</name>
    <dbReference type="NCBI Taxonomy" id="131310"/>
    <lineage>
        <taxon>Eukaryota</taxon>
        <taxon>Metazoa</taxon>
        <taxon>Ecdysozoa</taxon>
        <taxon>Nematoda</taxon>
        <taxon>Chromadorea</taxon>
        <taxon>Rhabditida</taxon>
        <taxon>Tylenchina</taxon>
        <taxon>Panagrolaimomorpha</taxon>
        <taxon>Strongyloidoidea</taxon>
        <taxon>Strongyloididae</taxon>
        <taxon>Parastrongyloides</taxon>
    </lineage>
</organism>
<dbReference type="Proteomes" id="UP000038045">
    <property type="component" value="Unplaced"/>
</dbReference>